<proteinExistence type="predicted"/>
<dbReference type="EMBL" id="BQXS01011236">
    <property type="protein sequence ID" value="GKT36474.1"/>
    <property type="molecule type" value="Genomic_DNA"/>
</dbReference>
<name>A0ABQ5KYF2_9EUKA</name>
<dbReference type="PANTHER" id="PTHR47903:SF2">
    <property type="entry name" value="OS07G0636400 PROTEIN"/>
    <property type="match status" value="1"/>
</dbReference>
<dbReference type="Proteomes" id="UP001057375">
    <property type="component" value="Unassembled WGS sequence"/>
</dbReference>
<gene>
    <name evidence="1" type="ORF">ADUPG1_009436</name>
</gene>
<dbReference type="InterPro" id="IPR029064">
    <property type="entry name" value="Ribosomal_eL30-like_sf"/>
</dbReference>
<comment type="caution">
    <text evidence="1">The sequence shown here is derived from an EMBL/GenBank/DDBJ whole genome shotgun (WGS) entry which is preliminary data.</text>
</comment>
<evidence type="ECO:0000313" key="2">
    <source>
        <dbReference type="Proteomes" id="UP001057375"/>
    </source>
</evidence>
<dbReference type="Gene3D" id="3.30.1330.30">
    <property type="match status" value="1"/>
</dbReference>
<evidence type="ECO:0000313" key="1">
    <source>
        <dbReference type="EMBL" id="GKT36474.1"/>
    </source>
</evidence>
<keyword evidence="2" id="KW-1185">Reference proteome</keyword>
<sequence>MKNIEKLILYIKNEYKKVPRPKRGTRVVKKKPKAFLTRGVVPTRSLKEIEKDIQRSILDKSILIGINKITRILERQVSILSKVKQISKKSESADHIQIQAIVYANDVRPIWLTEHLSPLSEALKIPLIAYPSLTPSFILSQAVDVKHCCCIAITKQFIDCHPSAQEYIKGISE</sequence>
<organism evidence="1 2">
    <name type="scientific">Aduncisulcus paluster</name>
    <dbReference type="NCBI Taxonomy" id="2918883"/>
    <lineage>
        <taxon>Eukaryota</taxon>
        <taxon>Metamonada</taxon>
        <taxon>Carpediemonas-like organisms</taxon>
        <taxon>Aduncisulcus</taxon>
    </lineage>
</organism>
<reference evidence="1" key="1">
    <citation type="submission" date="2022-03" db="EMBL/GenBank/DDBJ databases">
        <title>Draft genome sequence of Aduncisulcus paluster, a free-living microaerophilic Fornicata.</title>
        <authorList>
            <person name="Yuyama I."/>
            <person name="Kume K."/>
            <person name="Tamura T."/>
            <person name="Inagaki Y."/>
            <person name="Hashimoto T."/>
        </authorList>
    </citation>
    <scope>NUCLEOTIDE SEQUENCE</scope>
    <source>
        <strain evidence="1">NY0171</strain>
    </source>
</reference>
<evidence type="ECO:0008006" key="3">
    <source>
        <dbReference type="Google" id="ProtNLM"/>
    </source>
</evidence>
<accession>A0ABQ5KYF2</accession>
<dbReference type="PANTHER" id="PTHR47903">
    <property type="entry name" value="OS07G0636400 PROTEIN"/>
    <property type="match status" value="1"/>
</dbReference>
<dbReference type="SUPFAM" id="SSF55315">
    <property type="entry name" value="L30e-like"/>
    <property type="match status" value="1"/>
</dbReference>
<protein>
    <recommendedName>
        <fullName evidence="3">Ribosomal protein L7Ae/L30e/S12e/Gadd45 domain-containing protein</fullName>
    </recommendedName>
</protein>